<evidence type="ECO:0000259" key="2">
    <source>
        <dbReference type="Pfam" id="PF02517"/>
    </source>
</evidence>
<dbReference type="AlphaFoldDB" id="A0A1I4NGV4"/>
<reference evidence="4" key="1">
    <citation type="submission" date="2016-10" db="EMBL/GenBank/DDBJ databases">
        <authorList>
            <person name="Varghese N."/>
            <person name="Submissions S."/>
        </authorList>
    </citation>
    <scope>NUCLEOTIDE SEQUENCE [LARGE SCALE GENOMIC DNA]</scope>
    <source>
        <strain evidence="4">CGMCC 1.7061</strain>
    </source>
</reference>
<feature type="transmembrane region" description="Helical" evidence="1">
    <location>
        <begin position="117"/>
        <end position="135"/>
    </location>
</feature>
<dbReference type="EMBL" id="FOUE01000002">
    <property type="protein sequence ID" value="SFM14423.1"/>
    <property type="molecule type" value="Genomic_DNA"/>
</dbReference>
<dbReference type="Pfam" id="PF02517">
    <property type="entry name" value="Rce1-like"/>
    <property type="match status" value="1"/>
</dbReference>
<feature type="transmembrane region" description="Helical" evidence="1">
    <location>
        <begin position="27"/>
        <end position="47"/>
    </location>
</feature>
<feature type="transmembrane region" description="Helical" evidence="1">
    <location>
        <begin position="88"/>
        <end position="105"/>
    </location>
</feature>
<protein>
    <recommendedName>
        <fullName evidence="2">CAAX prenyl protease 2/Lysostaphin resistance protein A-like domain-containing protein</fullName>
    </recommendedName>
</protein>
<dbReference type="GO" id="GO:0080120">
    <property type="term" value="P:CAAX-box protein maturation"/>
    <property type="evidence" value="ECO:0007669"/>
    <property type="project" value="UniProtKB-ARBA"/>
</dbReference>
<dbReference type="InterPro" id="IPR003675">
    <property type="entry name" value="Rce1/LyrA-like_dom"/>
</dbReference>
<dbReference type="STRING" id="488535.SAMN04487963_1369"/>
<keyword evidence="4" id="KW-1185">Reference proteome</keyword>
<keyword evidence="1" id="KW-1133">Transmembrane helix</keyword>
<feature type="domain" description="CAAX prenyl protease 2/Lysostaphin resistance protein A-like" evidence="2">
    <location>
        <begin position="28"/>
        <end position="125"/>
    </location>
</feature>
<evidence type="ECO:0000313" key="4">
    <source>
        <dbReference type="Proteomes" id="UP000198519"/>
    </source>
</evidence>
<dbReference type="Proteomes" id="UP000198519">
    <property type="component" value="Unassembled WGS sequence"/>
</dbReference>
<accession>A0A1I4NGV4</accession>
<dbReference type="GO" id="GO:0004175">
    <property type="term" value="F:endopeptidase activity"/>
    <property type="evidence" value="ECO:0007669"/>
    <property type="project" value="UniProtKB-ARBA"/>
</dbReference>
<proteinExistence type="predicted"/>
<name>A0A1I4NGV4_9GAMM</name>
<sequence length="136" mass="15676">MLAGPGVCALLFTLLMAAPVRFEVDVAQWRLWLWLVVIYPVVEEYLFRGRLQTWLMDTAWGQKAVAGLSLANVVTSLLFSGLHFFSHPPLWALMVLFPSLLFGWFRDRHQSVRPAFVLHAWYNFVYFSIFGLPVSQ</sequence>
<keyword evidence="1" id="KW-0812">Transmembrane</keyword>
<dbReference type="OrthoDB" id="9799666at2"/>
<dbReference type="NCBIfam" id="NF033192">
    <property type="entry name" value="JDVT-CAAX"/>
    <property type="match status" value="1"/>
</dbReference>
<gene>
    <name evidence="3" type="ORF">SAMN04487963_1369</name>
</gene>
<evidence type="ECO:0000256" key="1">
    <source>
        <dbReference type="SAM" id="Phobius"/>
    </source>
</evidence>
<feature type="transmembrane region" description="Helical" evidence="1">
    <location>
        <begin position="59"/>
        <end position="82"/>
    </location>
</feature>
<organism evidence="3 4">
    <name type="scientific">Marinobacter zhejiangensis</name>
    <dbReference type="NCBI Taxonomy" id="488535"/>
    <lineage>
        <taxon>Bacteria</taxon>
        <taxon>Pseudomonadati</taxon>
        <taxon>Pseudomonadota</taxon>
        <taxon>Gammaproteobacteria</taxon>
        <taxon>Pseudomonadales</taxon>
        <taxon>Marinobacteraceae</taxon>
        <taxon>Marinobacter</taxon>
    </lineage>
</organism>
<evidence type="ECO:0000313" key="3">
    <source>
        <dbReference type="EMBL" id="SFM14423.1"/>
    </source>
</evidence>
<keyword evidence="1" id="KW-0472">Membrane</keyword>